<proteinExistence type="predicted"/>
<evidence type="ECO:0000313" key="1">
    <source>
        <dbReference type="EMBL" id="RDU40390.1"/>
    </source>
</evidence>
<evidence type="ECO:0000313" key="2">
    <source>
        <dbReference type="Proteomes" id="UP000256431"/>
    </source>
</evidence>
<dbReference type="EMBL" id="QRDH01000006">
    <property type="protein sequence ID" value="RDU40390.1"/>
    <property type="molecule type" value="Genomic_DNA"/>
</dbReference>
<reference evidence="1 2" key="1">
    <citation type="submission" date="2018-08" db="EMBL/GenBank/DDBJ databases">
        <title>Genome sequence of Marinobacter flavimaris KCTC 12185.</title>
        <authorList>
            <person name="Chun J."/>
            <person name="Kim B.-Y."/>
            <person name="Choi S.-B."/>
            <person name="Kwak M.-J."/>
        </authorList>
    </citation>
    <scope>NUCLEOTIDE SEQUENCE [LARGE SCALE GENOMIC DNA]</scope>
    <source>
        <strain evidence="1 2">KCTC 12185</strain>
    </source>
</reference>
<dbReference type="RefSeq" id="WP_104270908.1">
    <property type="nucleotide sequence ID" value="NZ_PSSW01000006.1"/>
</dbReference>
<dbReference type="Proteomes" id="UP000256431">
    <property type="component" value="Unassembled WGS sequence"/>
</dbReference>
<sequence length="205" mass="23061">MEWPEFPSPESVSVVIVGEDMRINGLPTKIWEFSTAQPPEEVLSYYRREWKKPAVPDSPGFIEEEAGGWQVISRSEDPYLYTVQVVESSMGSSKGFLAVSRPMELVGYQADGFAKPAGSEILSDVFSDDAGKRGRVIQFKNSQSIEANYNFYRNRYLADGWAELSELPADRNKALLLMNKGSGEISIVFNRFENESYGVLVESYD</sequence>
<comment type="caution">
    <text evidence="1">The sequence shown here is derived from an EMBL/GenBank/DDBJ whole genome shotgun (WGS) entry which is preliminary data.</text>
</comment>
<name>A0A3D8H0Z3_9GAMM</name>
<gene>
    <name evidence="1" type="ORF">DXI23_14405</name>
</gene>
<dbReference type="AlphaFoldDB" id="A0A3D8H0Z3"/>
<keyword evidence="2" id="KW-1185">Reference proteome</keyword>
<accession>A0A3D8H0Z3</accession>
<organism evidence="1 2">
    <name type="scientific">Marinobacter flavimaris</name>
    <dbReference type="NCBI Taxonomy" id="262076"/>
    <lineage>
        <taxon>Bacteria</taxon>
        <taxon>Pseudomonadati</taxon>
        <taxon>Pseudomonadota</taxon>
        <taxon>Gammaproteobacteria</taxon>
        <taxon>Pseudomonadales</taxon>
        <taxon>Marinobacteraceae</taxon>
        <taxon>Marinobacter</taxon>
    </lineage>
</organism>
<protein>
    <submittedName>
        <fullName evidence="1">Uncharacterized protein</fullName>
    </submittedName>
</protein>